<feature type="compositionally biased region" description="Polar residues" evidence="2">
    <location>
        <begin position="304"/>
        <end position="315"/>
    </location>
</feature>
<dbReference type="OrthoDB" id="4088568at2759"/>
<sequence>MEVSELLNRCRDEAFWTRLPVQQRPTPDLLSNQQSIESLISERDVCLRIASECGLLLLHLLDVSNAEVEAMRSQLEAHATTALNNEFAIAEKQQEINHLTKKTSTLTTQLNTAESRINQLQSIIEKNSSKTNTHTTTMRILSPDNPNPPPINHEAKALRLLQKQHKETIAAKIELEMQVDRLSEEISAYKTQLQTRRPSKAASSTSPERSISPNNQPDVFLALIRELSAANSKLEKEKAEIAHLLESSQTELSVLKTQLEEAEYGGLPLHTAQMSAIPLADEISAGNEQLQMRDLESDFDLDSNPLSPTLSNHNSFPPPPTSTSITIPRKQSPTRLPSSSSSSTSLLSASPANSSQTTNQLHPRPSKATTTTQIIIRSLHTTTTSLQSRIHATDTVSLNRRLRRTFNLPELTRLSHSVLTNIEHDVAALGARYPTGGSVGLLVSLLQGC</sequence>
<evidence type="ECO:0000313" key="3">
    <source>
        <dbReference type="EMBL" id="ORY36870.1"/>
    </source>
</evidence>
<keyword evidence="1" id="KW-0175">Coiled coil</keyword>
<protein>
    <submittedName>
        <fullName evidence="3">Uncharacterized protein</fullName>
    </submittedName>
</protein>
<evidence type="ECO:0000313" key="4">
    <source>
        <dbReference type="Proteomes" id="UP000193642"/>
    </source>
</evidence>
<reference evidence="3 4" key="1">
    <citation type="submission" date="2016-07" db="EMBL/GenBank/DDBJ databases">
        <title>Pervasive Adenine N6-methylation of Active Genes in Fungi.</title>
        <authorList>
            <consortium name="DOE Joint Genome Institute"/>
            <person name="Mondo S.J."/>
            <person name="Dannebaum R.O."/>
            <person name="Kuo R.C."/>
            <person name="Labutti K."/>
            <person name="Haridas S."/>
            <person name="Kuo A."/>
            <person name="Salamov A."/>
            <person name="Ahrendt S.R."/>
            <person name="Lipzen A."/>
            <person name="Sullivan W."/>
            <person name="Andreopoulos W.B."/>
            <person name="Clum A."/>
            <person name="Lindquist E."/>
            <person name="Daum C."/>
            <person name="Ramamoorthy G.K."/>
            <person name="Gryganskyi A."/>
            <person name="Culley D."/>
            <person name="Magnuson J.K."/>
            <person name="James T.Y."/>
            <person name="O'Malley M.A."/>
            <person name="Stajich J.E."/>
            <person name="Spatafora J.W."/>
            <person name="Visel A."/>
            <person name="Grigoriev I.V."/>
        </authorList>
    </citation>
    <scope>NUCLEOTIDE SEQUENCE [LARGE SCALE GENOMIC DNA]</scope>
    <source>
        <strain evidence="3 4">JEL800</strain>
    </source>
</reference>
<feature type="region of interest" description="Disordered" evidence="2">
    <location>
        <begin position="190"/>
        <end position="215"/>
    </location>
</feature>
<feature type="coiled-coil region" evidence="1">
    <location>
        <begin position="220"/>
        <end position="251"/>
    </location>
</feature>
<feature type="compositionally biased region" description="Low complexity" evidence="2">
    <location>
        <begin position="322"/>
        <end position="355"/>
    </location>
</feature>
<comment type="caution">
    <text evidence="3">The sequence shown here is derived from an EMBL/GenBank/DDBJ whole genome shotgun (WGS) entry which is preliminary data.</text>
</comment>
<evidence type="ECO:0000256" key="2">
    <source>
        <dbReference type="SAM" id="MobiDB-lite"/>
    </source>
</evidence>
<dbReference type="EMBL" id="MCGO01000053">
    <property type="protein sequence ID" value="ORY36870.1"/>
    <property type="molecule type" value="Genomic_DNA"/>
</dbReference>
<proteinExistence type="predicted"/>
<accession>A0A1Y2BQ56</accession>
<dbReference type="AlphaFoldDB" id="A0A1Y2BQ56"/>
<gene>
    <name evidence="3" type="ORF">BCR33DRAFT_472960</name>
</gene>
<keyword evidence="4" id="KW-1185">Reference proteome</keyword>
<name>A0A1Y2BQ56_9FUNG</name>
<feature type="compositionally biased region" description="Polar residues" evidence="2">
    <location>
        <begin position="356"/>
        <end position="371"/>
    </location>
</feature>
<dbReference type="Proteomes" id="UP000193642">
    <property type="component" value="Unassembled WGS sequence"/>
</dbReference>
<evidence type="ECO:0000256" key="1">
    <source>
        <dbReference type="SAM" id="Coils"/>
    </source>
</evidence>
<feature type="region of interest" description="Disordered" evidence="2">
    <location>
        <begin position="298"/>
        <end position="371"/>
    </location>
</feature>
<organism evidence="3 4">
    <name type="scientific">Rhizoclosmatium globosum</name>
    <dbReference type="NCBI Taxonomy" id="329046"/>
    <lineage>
        <taxon>Eukaryota</taxon>
        <taxon>Fungi</taxon>
        <taxon>Fungi incertae sedis</taxon>
        <taxon>Chytridiomycota</taxon>
        <taxon>Chytridiomycota incertae sedis</taxon>
        <taxon>Chytridiomycetes</taxon>
        <taxon>Chytridiales</taxon>
        <taxon>Chytriomycetaceae</taxon>
        <taxon>Rhizoclosmatium</taxon>
    </lineage>
</organism>